<feature type="transmembrane region" description="Helical" evidence="2">
    <location>
        <begin position="126"/>
        <end position="147"/>
    </location>
</feature>
<dbReference type="AlphaFoldDB" id="E4XJT8"/>
<accession>E4XJT8</accession>
<dbReference type="Gene3D" id="1.20.1250.20">
    <property type="entry name" value="MFS general substrate transporter like domains"/>
    <property type="match status" value="1"/>
</dbReference>
<dbReference type="InterPro" id="IPR004156">
    <property type="entry name" value="OATP"/>
</dbReference>
<keyword evidence="3" id="KW-0732">Signal</keyword>
<dbReference type="InterPro" id="IPR036259">
    <property type="entry name" value="MFS_trans_sf"/>
</dbReference>
<dbReference type="GO" id="GO:0015347">
    <property type="term" value="F:sodium-independent organic anion transmembrane transporter activity"/>
    <property type="evidence" value="ECO:0007669"/>
    <property type="project" value="TreeGrafter"/>
</dbReference>
<dbReference type="GO" id="GO:0016323">
    <property type="term" value="C:basolateral plasma membrane"/>
    <property type="evidence" value="ECO:0007669"/>
    <property type="project" value="TreeGrafter"/>
</dbReference>
<feature type="chain" id="PRO_5003190368" description="Solute carrier organic anion transporter family member" evidence="3">
    <location>
        <begin position="25"/>
        <end position="374"/>
    </location>
</feature>
<proteinExistence type="predicted"/>
<gene>
    <name evidence="4" type="ORF">GSOID_T00012893001</name>
</gene>
<organism evidence="4">
    <name type="scientific">Oikopleura dioica</name>
    <name type="common">Tunicate</name>
    <dbReference type="NCBI Taxonomy" id="34765"/>
    <lineage>
        <taxon>Eukaryota</taxon>
        <taxon>Metazoa</taxon>
        <taxon>Chordata</taxon>
        <taxon>Tunicata</taxon>
        <taxon>Appendicularia</taxon>
        <taxon>Copelata</taxon>
        <taxon>Oikopleuridae</taxon>
        <taxon>Oikopleura</taxon>
    </lineage>
</organism>
<dbReference type="SUPFAM" id="SSF103473">
    <property type="entry name" value="MFS general substrate transporter"/>
    <property type="match status" value="1"/>
</dbReference>
<evidence type="ECO:0000313" key="5">
    <source>
        <dbReference type="Proteomes" id="UP000001307"/>
    </source>
</evidence>
<dbReference type="EMBL" id="FN653062">
    <property type="protein sequence ID" value="CBY24724.1"/>
    <property type="molecule type" value="Genomic_DNA"/>
</dbReference>
<dbReference type="Pfam" id="PF03137">
    <property type="entry name" value="OATP"/>
    <property type="match status" value="1"/>
</dbReference>
<name>E4XJT8_OIKDI</name>
<keyword evidence="5" id="KW-1185">Reference proteome</keyword>
<keyword evidence="2" id="KW-0812">Transmembrane</keyword>
<dbReference type="PANTHER" id="PTHR11388">
    <property type="entry name" value="ORGANIC ANION TRANSPORTER"/>
    <property type="match status" value="1"/>
</dbReference>
<evidence type="ECO:0000256" key="1">
    <source>
        <dbReference type="ARBA" id="ARBA00023157"/>
    </source>
</evidence>
<dbReference type="OrthoDB" id="5062115at2759"/>
<sequence length="374" mass="41864">MGLKFETKFLLVLSFLCASQVCVTVYSKVATTTFERRYGLPSSISGSISIFYNVSAAFGLIFFSVYGSSLHRPKFLALGGLLVSLGAFTATLPQFLSPPYDASGEASHGILCNAENPACAESASKYFFFLLIGEIFMGIGFSGFMPLGMSYLHDSLTSPKQRGFYQGILLAIFVLGPLIAFAFIQPVASLLYVDFYRSETIMDRDDPEWVGAWWIGYLFSGTFALLMSLPMLCFPKVPPCLSSVEFDGPKGKSKNSLFVDCNMIFRTKCSSKNGKSRSYFKRTSNSNRQPRDTFNHNCGAEWFRDEISRAAVWPDSERSRGSVRDDNYSWSGFRSVFWRLGAQKVQFAGTRDFMVDFVVHNHFSYFPDSSLLPR</sequence>
<dbReference type="Proteomes" id="UP000001307">
    <property type="component" value="Unassembled WGS sequence"/>
</dbReference>
<evidence type="ECO:0000256" key="2">
    <source>
        <dbReference type="SAM" id="Phobius"/>
    </source>
</evidence>
<dbReference type="PANTHER" id="PTHR11388:SF142">
    <property type="entry name" value="SOLUTE CARRIER ORGANIC ANION TRANSPORTER FAMILY MEMBER 5A1"/>
    <property type="match status" value="1"/>
</dbReference>
<keyword evidence="1" id="KW-1015">Disulfide bond</keyword>
<feature type="transmembrane region" description="Helical" evidence="2">
    <location>
        <begin position="75"/>
        <end position="96"/>
    </location>
</feature>
<dbReference type="InParanoid" id="E4XJT8"/>
<feature type="transmembrane region" description="Helical" evidence="2">
    <location>
        <begin position="43"/>
        <end position="63"/>
    </location>
</feature>
<evidence type="ECO:0000313" key="4">
    <source>
        <dbReference type="EMBL" id="CBY24724.1"/>
    </source>
</evidence>
<reference evidence="4" key="1">
    <citation type="journal article" date="2010" name="Science">
        <title>Plasticity of animal genome architecture unmasked by rapid evolution of a pelagic tunicate.</title>
        <authorList>
            <person name="Denoeud F."/>
            <person name="Henriet S."/>
            <person name="Mungpakdee S."/>
            <person name="Aury J.M."/>
            <person name="Da Silva C."/>
            <person name="Brinkmann H."/>
            <person name="Mikhaleva J."/>
            <person name="Olsen L.C."/>
            <person name="Jubin C."/>
            <person name="Canestro C."/>
            <person name="Bouquet J.M."/>
            <person name="Danks G."/>
            <person name="Poulain J."/>
            <person name="Campsteijn C."/>
            <person name="Adamski M."/>
            <person name="Cross I."/>
            <person name="Yadetie F."/>
            <person name="Muffato M."/>
            <person name="Louis A."/>
            <person name="Butcher S."/>
            <person name="Tsagkogeorga G."/>
            <person name="Konrad A."/>
            <person name="Singh S."/>
            <person name="Jensen M.F."/>
            <person name="Cong E.H."/>
            <person name="Eikeseth-Otteraa H."/>
            <person name="Noel B."/>
            <person name="Anthouard V."/>
            <person name="Porcel B.M."/>
            <person name="Kachouri-Lafond R."/>
            <person name="Nishino A."/>
            <person name="Ugolini M."/>
            <person name="Chourrout P."/>
            <person name="Nishida H."/>
            <person name="Aasland R."/>
            <person name="Huzurbazar S."/>
            <person name="Westhof E."/>
            <person name="Delsuc F."/>
            <person name="Lehrach H."/>
            <person name="Reinhardt R."/>
            <person name="Weissenbach J."/>
            <person name="Roy S.W."/>
            <person name="Artiguenave F."/>
            <person name="Postlethwait J.H."/>
            <person name="Manak J.R."/>
            <person name="Thompson E.M."/>
            <person name="Jaillon O."/>
            <person name="Du Pasquier L."/>
            <person name="Boudinot P."/>
            <person name="Liberles D.A."/>
            <person name="Volff J.N."/>
            <person name="Philippe H."/>
            <person name="Lenhard B."/>
            <person name="Roest Crollius H."/>
            <person name="Wincker P."/>
            <person name="Chourrout D."/>
        </authorList>
    </citation>
    <scope>NUCLEOTIDE SEQUENCE [LARGE SCALE GENOMIC DNA]</scope>
</reference>
<evidence type="ECO:0008006" key="6">
    <source>
        <dbReference type="Google" id="ProtNLM"/>
    </source>
</evidence>
<protein>
    <recommendedName>
        <fullName evidence="6">Solute carrier organic anion transporter family member</fullName>
    </recommendedName>
</protein>
<keyword evidence="2" id="KW-1133">Transmembrane helix</keyword>
<feature type="transmembrane region" description="Helical" evidence="2">
    <location>
        <begin position="168"/>
        <end position="192"/>
    </location>
</feature>
<evidence type="ECO:0000256" key="3">
    <source>
        <dbReference type="SAM" id="SignalP"/>
    </source>
</evidence>
<feature type="signal peptide" evidence="3">
    <location>
        <begin position="1"/>
        <end position="24"/>
    </location>
</feature>
<keyword evidence="2" id="KW-0472">Membrane</keyword>
<dbReference type="GO" id="GO:0043252">
    <property type="term" value="P:sodium-independent organic anion transport"/>
    <property type="evidence" value="ECO:0007669"/>
    <property type="project" value="TreeGrafter"/>
</dbReference>
<feature type="transmembrane region" description="Helical" evidence="2">
    <location>
        <begin position="212"/>
        <end position="234"/>
    </location>
</feature>